<dbReference type="Pfam" id="PF04069">
    <property type="entry name" value="OpuAC"/>
    <property type="match status" value="1"/>
</dbReference>
<dbReference type="GO" id="GO:0043190">
    <property type="term" value="C:ATP-binding cassette (ABC) transporter complex"/>
    <property type="evidence" value="ECO:0007669"/>
    <property type="project" value="InterPro"/>
</dbReference>
<dbReference type="GO" id="GO:0033265">
    <property type="term" value="F:choline binding"/>
    <property type="evidence" value="ECO:0007669"/>
    <property type="project" value="InterPro"/>
</dbReference>
<feature type="signal peptide" evidence="1">
    <location>
        <begin position="1"/>
        <end position="26"/>
    </location>
</feature>
<dbReference type="InterPro" id="IPR017783">
    <property type="entry name" value="ABC_choline_sub-bd"/>
</dbReference>
<dbReference type="EMBL" id="CP010311">
    <property type="protein sequence ID" value="AJF05479.1"/>
    <property type="molecule type" value="Genomic_DNA"/>
</dbReference>
<dbReference type="GO" id="GO:0042597">
    <property type="term" value="C:periplasmic space"/>
    <property type="evidence" value="ECO:0007669"/>
    <property type="project" value="InterPro"/>
</dbReference>
<feature type="chain" id="PRO_5002101983" evidence="1">
    <location>
        <begin position="27"/>
        <end position="321"/>
    </location>
</feature>
<organism evidence="3 4">
    <name type="scientific">Geoalkalibacter subterraneus</name>
    <dbReference type="NCBI Taxonomy" id="483547"/>
    <lineage>
        <taxon>Bacteria</taxon>
        <taxon>Pseudomonadati</taxon>
        <taxon>Thermodesulfobacteriota</taxon>
        <taxon>Desulfuromonadia</taxon>
        <taxon>Desulfuromonadales</taxon>
        <taxon>Geoalkalibacteraceae</taxon>
        <taxon>Geoalkalibacter</taxon>
    </lineage>
</organism>
<reference evidence="3 4" key="1">
    <citation type="journal article" date="2015" name="Genome Announc.">
        <title>Genomes of Geoalkalibacter ferrihydriticus Z-0531T and Geoalkalibacter subterraneus Red1T, Two Haloalkaliphilic Metal-Reducing Deltaproteobacteria.</title>
        <authorList>
            <person name="Badalamenti J.P."/>
            <person name="Krajmalnik-Brown R."/>
            <person name="Torres C.I."/>
            <person name="Bond D.R."/>
        </authorList>
    </citation>
    <scope>NUCLEOTIDE SEQUENCE [LARGE SCALE GENOMIC DNA]</scope>
    <source>
        <strain evidence="3 4">Red1</strain>
    </source>
</reference>
<dbReference type="HOGENOM" id="CLU_008673_1_1_7"/>
<dbReference type="Proteomes" id="UP000035036">
    <property type="component" value="Chromosome"/>
</dbReference>
<accession>A0A0B5FLF6</accession>
<protein>
    <submittedName>
        <fullName evidence="3">Glycine/betaine ABC transporter substrate-binding protein</fullName>
    </submittedName>
</protein>
<keyword evidence="4" id="KW-1185">Reference proteome</keyword>
<dbReference type="Gene3D" id="3.40.190.10">
    <property type="entry name" value="Periplasmic binding protein-like II"/>
    <property type="match status" value="1"/>
</dbReference>
<keyword evidence="1" id="KW-0732">Signal</keyword>
<evidence type="ECO:0000259" key="2">
    <source>
        <dbReference type="Pfam" id="PF04069"/>
    </source>
</evidence>
<evidence type="ECO:0000313" key="4">
    <source>
        <dbReference type="Proteomes" id="UP000035036"/>
    </source>
</evidence>
<dbReference type="STRING" id="483547.GSUB_01255"/>
<name>A0A0B5FLF6_9BACT</name>
<dbReference type="SUPFAM" id="SSF53850">
    <property type="entry name" value="Periplasmic binding protein-like II"/>
    <property type="match status" value="1"/>
</dbReference>
<proteinExistence type="predicted"/>
<dbReference type="OrthoDB" id="9787902at2"/>
<dbReference type="InterPro" id="IPR007210">
    <property type="entry name" value="ABC_Gly_betaine_transp_sub-bd"/>
</dbReference>
<gene>
    <name evidence="3" type="ORF">GSUB_01255</name>
</gene>
<dbReference type="AlphaFoldDB" id="A0A0B5FLF6"/>
<feature type="domain" description="ABC-type glycine betaine transport system substrate-binding" evidence="2">
    <location>
        <begin position="29"/>
        <end position="284"/>
    </location>
</feature>
<dbReference type="GO" id="GO:0015871">
    <property type="term" value="P:choline transport"/>
    <property type="evidence" value="ECO:0007669"/>
    <property type="project" value="InterPro"/>
</dbReference>
<dbReference type="KEGG" id="gsb:GSUB_01255"/>
<dbReference type="GO" id="GO:0022857">
    <property type="term" value="F:transmembrane transporter activity"/>
    <property type="evidence" value="ECO:0007669"/>
    <property type="project" value="InterPro"/>
</dbReference>
<evidence type="ECO:0000313" key="3">
    <source>
        <dbReference type="EMBL" id="AJF05479.1"/>
    </source>
</evidence>
<sequence>MKNCFSRRMFVVFALVLSLAAGPAAAADEVRFVSVSWTGVTVKTEIGVRIMQALGYESSNTMVSVPIAYKAMEMNDADIFLGNWMPSMATVANKFFERGTVVKYVANMPGAKYTLAAPSYVVDGGLKDFSDIARYADKLNHKIYGIEEGNDGNKVIEEMIEQDMFDLGDFELIPSSEAGMLAQVKAFTQQDKWVVFLGWAPHYMNEIIDMKYLTGSTAETFGDNDGTATVYTNIRKGFDKETPNVANFLQQFIFPIPMMNEIMATLHENDGLKPYQAGMHWVAQHPEIYRGWLEGIKTLDGEPALPAFERYLEEEGPFAEL</sequence>
<evidence type="ECO:0000256" key="1">
    <source>
        <dbReference type="SAM" id="SignalP"/>
    </source>
</evidence>
<dbReference type="CDD" id="cd13640">
    <property type="entry name" value="PBP2_ChoX"/>
    <property type="match status" value="1"/>
</dbReference>
<dbReference type="RefSeq" id="WP_040198826.1">
    <property type="nucleotide sequence ID" value="NZ_CP010311.1"/>
</dbReference>
<dbReference type="Gene3D" id="3.40.190.100">
    <property type="entry name" value="Glycine betaine-binding periplasmic protein, domain 2"/>
    <property type="match status" value="1"/>
</dbReference>